<dbReference type="InterPro" id="IPR022123">
    <property type="entry name" value="DUF3658"/>
</dbReference>
<dbReference type="Pfam" id="PF12395">
    <property type="entry name" value="DUF3658"/>
    <property type="match status" value="1"/>
</dbReference>
<accession>A0ABQ4L2W5</accession>
<proteinExistence type="predicted"/>
<organism evidence="3 4">
    <name type="scientific">Siminovitchia terrae</name>
    <name type="common">Bacillus terrae</name>
    <dbReference type="NCBI Taxonomy" id="1914933"/>
    <lineage>
        <taxon>Bacteria</taxon>
        <taxon>Bacillati</taxon>
        <taxon>Bacillota</taxon>
        <taxon>Bacilli</taxon>
        <taxon>Bacillales</taxon>
        <taxon>Bacillaceae</taxon>
        <taxon>Siminovitchia</taxon>
    </lineage>
</organism>
<dbReference type="EMBL" id="BORJ01000011">
    <property type="protein sequence ID" value="GIN97897.1"/>
    <property type="molecule type" value="Genomic_DNA"/>
</dbReference>
<feature type="domain" description="DUF1835" evidence="1">
    <location>
        <begin position="66"/>
        <end position="183"/>
    </location>
</feature>
<dbReference type="Pfam" id="PF08874">
    <property type="entry name" value="DUF1835"/>
    <property type="match status" value="1"/>
</dbReference>
<dbReference type="RefSeq" id="WP_244862152.1">
    <property type="nucleotide sequence ID" value="NZ_BORJ01000011.1"/>
</dbReference>
<evidence type="ECO:0000259" key="2">
    <source>
        <dbReference type="Pfam" id="PF12395"/>
    </source>
</evidence>
<sequence length="337" mass="39280">MEELHKSIDKLPCSEAKDLLSNVMCQLNIMKESLEDRDEIIEGLISLYDETLRKNDQYLAREYKTVHIVCGEAAAGTLRVGLGFGNKVIGFPDFFAEGPIWQLHQDAGRKHRYEWLKDHLNIENNYMEEEYEQRIFKTLEELKAIPMHIPIVLWTAENAHEQAGMLYIIYLLKDKVNDVFLINSTVGFKELYEAEAKREDEFFWHTGGIESEKINSIANNRRLHPLSAETRRKYEEEWIALAETKEVLRVWEKGTIKSVHDHYFDPIIIEQARKLHAEQEKHDFILSVRLIGEVLGDLDQPIGDAFLEDRLRTLIYKGVFEIKGIPKGIRHYSVKLA</sequence>
<comment type="caution">
    <text evidence="3">The sequence shown here is derived from an EMBL/GenBank/DDBJ whole genome shotgun (WGS) entry which is preliminary data.</text>
</comment>
<dbReference type="InterPro" id="IPR014973">
    <property type="entry name" value="DUF1835"/>
</dbReference>
<feature type="domain" description="DUF3658" evidence="2">
    <location>
        <begin position="224"/>
        <end position="332"/>
    </location>
</feature>
<evidence type="ECO:0000259" key="1">
    <source>
        <dbReference type="Pfam" id="PF08874"/>
    </source>
</evidence>
<name>A0ABQ4L2W5_SIMTE</name>
<reference evidence="3 4" key="1">
    <citation type="submission" date="2021-03" db="EMBL/GenBank/DDBJ databases">
        <title>Antimicrobial resistance genes in bacteria isolated from Japanese honey, and their potential for conferring macrolide and lincosamide resistance in the American foulbrood pathogen Paenibacillus larvae.</title>
        <authorList>
            <person name="Okamoto M."/>
            <person name="Kumagai M."/>
            <person name="Kanamori H."/>
            <person name="Takamatsu D."/>
        </authorList>
    </citation>
    <scope>NUCLEOTIDE SEQUENCE [LARGE SCALE GENOMIC DNA]</scope>
    <source>
        <strain evidence="3 4">J6TS1</strain>
    </source>
</reference>
<evidence type="ECO:0000313" key="3">
    <source>
        <dbReference type="EMBL" id="GIN97897.1"/>
    </source>
</evidence>
<evidence type="ECO:0000313" key="4">
    <source>
        <dbReference type="Proteomes" id="UP000680670"/>
    </source>
</evidence>
<protein>
    <recommendedName>
        <fullName evidence="5">DUF1835 domain-containing protein</fullName>
    </recommendedName>
</protein>
<dbReference type="Proteomes" id="UP000680670">
    <property type="component" value="Unassembled WGS sequence"/>
</dbReference>
<keyword evidence="4" id="KW-1185">Reference proteome</keyword>
<gene>
    <name evidence="3" type="ORF">J6TS1_37670</name>
</gene>
<evidence type="ECO:0008006" key="5">
    <source>
        <dbReference type="Google" id="ProtNLM"/>
    </source>
</evidence>